<reference evidence="1" key="1">
    <citation type="submission" date="2021-05" db="EMBL/GenBank/DDBJ databases">
        <title>The genome of the haptophyte Pavlova lutheri (Diacronema luteri, Pavlovales) - a model for lipid biosynthesis in eukaryotic algae.</title>
        <authorList>
            <person name="Hulatt C.J."/>
            <person name="Posewitz M.C."/>
        </authorList>
    </citation>
    <scope>NUCLEOTIDE SEQUENCE</scope>
    <source>
        <strain evidence="1">NIVA-4/92</strain>
    </source>
</reference>
<gene>
    <name evidence="1" type="ORF">KFE25_006988</name>
</gene>
<sequence>MARSESVPRIAAVNTHLEGNLGDEMETTPVLRALHELGYKLDVFTSPWKAPQPNLRVSPRAVRELLYADEIFVHDPLEERSSGSRGARQALLARNYTAYIVMPGPIRAKRLRTLCQHVHALATKPAVLAIGVTINGLELHGAGPRSSARSMQGWQRDCANALVVAREPLTVHNWNALVPRGKDRAARSATELAVPSLETPCPALGSAVLMGDTSFSFQPILSLKAMWRAHYAGWAFGFFRAGARWRALIFHRASNQRYGLNAPTPRAVRVRVLARSRSADVRGGATPELSTAVPLVAPPVEFLDFHASEVAFATSDVDLDTSFLVQLVKRLGLPATRAMLLENVEQMWGLIEAARDAGALVLSDRYHPLVAAHVLGVQAQAIAYPAEAQKIVGINSLLQLPRERMQHLNDRGWRCVREVLASAAQKQGQVLSGTTRVKVEGA</sequence>
<organism evidence="1 2">
    <name type="scientific">Diacronema lutheri</name>
    <name type="common">Unicellular marine alga</name>
    <name type="synonym">Monochrysis lutheri</name>
    <dbReference type="NCBI Taxonomy" id="2081491"/>
    <lineage>
        <taxon>Eukaryota</taxon>
        <taxon>Haptista</taxon>
        <taxon>Haptophyta</taxon>
        <taxon>Pavlovophyceae</taxon>
        <taxon>Pavlovales</taxon>
        <taxon>Pavlovaceae</taxon>
        <taxon>Diacronema</taxon>
    </lineage>
</organism>
<evidence type="ECO:0000313" key="2">
    <source>
        <dbReference type="Proteomes" id="UP000751190"/>
    </source>
</evidence>
<evidence type="ECO:0000313" key="1">
    <source>
        <dbReference type="EMBL" id="KAG8467936.1"/>
    </source>
</evidence>
<comment type="caution">
    <text evidence="1">The sequence shown here is derived from an EMBL/GenBank/DDBJ whole genome shotgun (WGS) entry which is preliminary data.</text>
</comment>
<accession>A0A8J5XFL8</accession>
<proteinExistence type="predicted"/>
<dbReference type="AlphaFoldDB" id="A0A8J5XFL8"/>
<evidence type="ECO:0008006" key="3">
    <source>
        <dbReference type="Google" id="ProtNLM"/>
    </source>
</evidence>
<dbReference type="OrthoDB" id="10268080at2759"/>
<keyword evidence="2" id="KW-1185">Reference proteome</keyword>
<protein>
    <recommendedName>
        <fullName evidence="3">Polysaccharide pyruvyl transferase domain-containing protein</fullName>
    </recommendedName>
</protein>
<name>A0A8J5XFL8_DIALT</name>
<dbReference type="EMBL" id="JAGTXO010000005">
    <property type="protein sequence ID" value="KAG8467936.1"/>
    <property type="molecule type" value="Genomic_DNA"/>
</dbReference>
<dbReference type="Proteomes" id="UP000751190">
    <property type="component" value="Unassembled WGS sequence"/>
</dbReference>